<proteinExistence type="predicted"/>
<evidence type="ECO:0000313" key="1">
    <source>
        <dbReference type="EMBL" id="EKM32022.1"/>
    </source>
</evidence>
<name>A0A454D040_VIBHA</name>
<organism evidence="1 2">
    <name type="scientific">Vibrio harveyi</name>
    <name type="common">Beneckea harveyi</name>
    <dbReference type="NCBI Taxonomy" id="669"/>
    <lineage>
        <taxon>Bacteria</taxon>
        <taxon>Pseudomonadati</taxon>
        <taxon>Pseudomonadota</taxon>
        <taxon>Gammaproteobacteria</taxon>
        <taxon>Vibrionales</taxon>
        <taxon>Vibrionaceae</taxon>
        <taxon>Vibrio</taxon>
    </lineage>
</organism>
<reference evidence="1 2" key="1">
    <citation type="submission" date="2012-10" db="EMBL/GenBank/DDBJ databases">
        <title>Genome sequence of Vibrio Cholerae HENC-02.</title>
        <authorList>
            <person name="Eppinger M."/>
            <person name="Hasan N.A."/>
            <person name="Sengamalay N."/>
            <person name="Hine E."/>
            <person name="Su Q."/>
            <person name="Daugherty S.C."/>
            <person name="Young S."/>
            <person name="Sadzewicz L."/>
            <person name="Tallon L."/>
            <person name="Cebula T.A."/>
            <person name="Ravel J."/>
            <person name="Colwell R.R."/>
        </authorList>
    </citation>
    <scope>NUCLEOTIDE SEQUENCE [LARGE SCALE GENOMIC DNA]</scope>
    <source>
        <strain evidence="1 2">HENC-02</strain>
    </source>
</reference>
<dbReference type="AlphaFoldDB" id="A0A454D040"/>
<feature type="non-terminal residue" evidence="1">
    <location>
        <position position="1"/>
    </location>
</feature>
<protein>
    <submittedName>
        <fullName evidence="1">Bacterial extracellular solute-binding s, 3 family protein</fullName>
    </submittedName>
</protein>
<sequence length="21" mass="2543">LIKAYGTKEHDQIRIRANEWT</sequence>
<accession>A0A454D040</accession>
<dbReference type="EMBL" id="AJSR01000926">
    <property type="protein sequence ID" value="EKM32022.1"/>
    <property type="molecule type" value="Genomic_DNA"/>
</dbReference>
<comment type="caution">
    <text evidence="1">The sequence shown here is derived from an EMBL/GenBank/DDBJ whole genome shotgun (WGS) entry which is preliminary data.</text>
</comment>
<gene>
    <name evidence="1" type="ORF">VCHENC02_2385B</name>
</gene>
<evidence type="ECO:0000313" key="2">
    <source>
        <dbReference type="Proteomes" id="UP000008367"/>
    </source>
</evidence>
<dbReference type="Proteomes" id="UP000008367">
    <property type="component" value="Unassembled WGS sequence"/>
</dbReference>